<evidence type="ECO:0000256" key="1">
    <source>
        <dbReference type="SAM" id="MobiDB-lite"/>
    </source>
</evidence>
<name>A0A1Y1IE67_KLENI</name>
<dbReference type="EMBL" id="DF237299">
    <property type="protein sequence ID" value="GAQ87401.1"/>
    <property type="molecule type" value="Genomic_DNA"/>
</dbReference>
<sequence>MTKTDALVGDSASDSSMNTKSRLWRHMKKLVQYPAVLQKKATARYAKWDTILDTKEREFCEAVSSGTLLNCPFDTSLRLEGEDFRRWSASTDRDLMLWLIDGEVWIVGDRASACHELAFTAFELLEEGLNKLVALDVPPLDELDGHLRNGQSFLEASMGGYHRNWRPRIWGKNPPILIHSFDSWASFAFMGIVMDKFIHMPGVHLCIGVKAEKGNTAKCIAVARWRDPDHEGGIIEDNIDGLRKTLEIPVKACFEGKKHMMPSELQAFSERNVTISLSWLAFKYSKILRQQEAAGKQCS</sequence>
<proteinExistence type="predicted"/>
<protein>
    <submittedName>
        <fullName evidence="2">Uncharacterized protein</fullName>
    </submittedName>
</protein>
<dbReference type="AlphaFoldDB" id="A0A1Y1IE67"/>
<feature type="region of interest" description="Disordered" evidence="1">
    <location>
        <begin position="1"/>
        <end position="20"/>
    </location>
</feature>
<evidence type="ECO:0000313" key="2">
    <source>
        <dbReference type="EMBL" id="GAQ87401.1"/>
    </source>
</evidence>
<gene>
    <name evidence="2" type="ORF">KFL_003500130</name>
</gene>
<evidence type="ECO:0000313" key="3">
    <source>
        <dbReference type="Proteomes" id="UP000054558"/>
    </source>
</evidence>
<dbReference type="Proteomes" id="UP000054558">
    <property type="component" value="Unassembled WGS sequence"/>
</dbReference>
<organism evidence="2 3">
    <name type="scientific">Klebsormidium nitens</name>
    <name type="common">Green alga</name>
    <name type="synonym">Ulothrix nitens</name>
    <dbReference type="NCBI Taxonomy" id="105231"/>
    <lineage>
        <taxon>Eukaryota</taxon>
        <taxon>Viridiplantae</taxon>
        <taxon>Streptophyta</taxon>
        <taxon>Klebsormidiophyceae</taxon>
        <taxon>Klebsormidiales</taxon>
        <taxon>Klebsormidiaceae</taxon>
        <taxon>Klebsormidium</taxon>
    </lineage>
</organism>
<accession>A0A1Y1IE67</accession>
<reference evidence="2 3" key="1">
    <citation type="journal article" date="2014" name="Nat. Commun.">
        <title>Klebsormidium flaccidum genome reveals primary factors for plant terrestrial adaptation.</title>
        <authorList>
            <person name="Hori K."/>
            <person name="Maruyama F."/>
            <person name="Fujisawa T."/>
            <person name="Togashi T."/>
            <person name="Yamamoto N."/>
            <person name="Seo M."/>
            <person name="Sato S."/>
            <person name="Yamada T."/>
            <person name="Mori H."/>
            <person name="Tajima N."/>
            <person name="Moriyama T."/>
            <person name="Ikeuchi M."/>
            <person name="Watanabe M."/>
            <person name="Wada H."/>
            <person name="Kobayashi K."/>
            <person name="Saito M."/>
            <person name="Masuda T."/>
            <person name="Sasaki-Sekimoto Y."/>
            <person name="Mashiguchi K."/>
            <person name="Awai K."/>
            <person name="Shimojima M."/>
            <person name="Masuda S."/>
            <person name="Iwai M."/>
            <person name="Nobusawa T."/>
            <person name="Narise T."/>
            <person name="Kondo S."/>
            <person name="Saito H."/>
            <person name="Sato R."/>
            <person name="Murakawa M."/>
            <person name="Ihara Y."/>
            <person name="Oshima-Yamada Y."/>
            <person name="Ohtaka K."/>
            <person name="Satoh M."/>
            <person name="Sonobe K."/>
            <person name="Ishii M."/>
            <person name="Ohtani R."/>
            <person name="Kanamori-Sato M."/>
            <person name="Honoki R."/>
            <person name="Miyazaki D."/>
            <person name="Mochizuki H."/>
            <person name="Umetsu J."/>
            <person name="Higashi K."/>
            <person name="Shibata D."/>
            <person name="Kamiya Y."/>
            <person name="Sato N."/>
            <person name="Nakamura Y."/>
            <person name="Tabata S."/>
            <person name="Ida S."/>
            <person name="Kurokawa K."/>
            <person name="Ohta H."/>
        </authorList>
    </citation>
    <scope>NUCLEOTIDE SEQUENCE [LARGE SCALE GENOMIC DNA]</scope>
    <source>
        <strain evidence="2 3">NIES-2285</strain>
    </source>
</reference>
<keyword evidence="3" id="KW-1185">Reference proteome</keyword>